<dbReference type="AlphaFoldDB" id="A0A427ATF3"/>
<reference evidence="2 3" key="1">
    <citation type="journal article" date="2014" name="Agronomy (Basel)">
        <title>A Draft Genome Sequence for Ensete ventricosum, the Drought-Tolerant Tree Against Hunger.</title>
        <authorList>
            <person name="Harrison J."/>
            <person name="Moore K.A."/>
            <person name="Paszkiewicz K."/>
            <person name="Jones T."/>
            <person name="Grant M."/>
            <person name="Ambacheew D."/>
            <person name="Muzemil S."/>
            <person name="Studholme D.J."/>
        </authorList>
    </citation>
    <scope>NUCLEOTIDE SEQUENCE [LARGE SCALE GENOMIC DNA]</scope>
</reference>
<evidence type="ECO:0000256" key="1">
    <source>
        <dbReference type="SAM" id="MobiDB-lite"/>
    </source>
</evidence>
<sequence>MRSQSKTIHRADPHSSTGSCEGPRTTAVPLDRQQTVFLASSSSTKHSVATVVLFSSRAINTMPKAGFLVSCSSAFYSPPLKLSRNSPWAIPRRSLLTLLLLRL</sequence>
<name>A0A427ATF3_ENSVE</name>
<evidence type="ECO:0000313" key="3">
    <source>
        <dbReference type="Proteomes" id="UP000287651"/>
    </source>
</evidence>
<gene>
    <name evidence="2" type="ORF">B296_00010909</name>
</gene>
<protein>
    <submittedName>
        <fullName evidence="2">Uncharacterized protein</fullName>
    </submittedName>
</protein>
<feature type="region of interest" description="Disordered" evidence="1">
    <location>
        <begin position="1"/>
        <end position="26"/>
    </location>
</feature>
<organism evidence="2 3">
    <name type="scientific">Ensete ventricosum</name>
    <name type="common">Abyssinian banana</name>
    <name type="synonym">Musa ensete</name>
    <dbReference type="NCBI Taxonomy" id="4639"/>
    <lineage>
        <taxon>Eukaryota</taxon>
        <taxon>Viridiplantae</taxon>
        <taxon>Streptophyta</taxon>
        <taxon>Embryophyta</taxon>
        <taxon>Tracheophyta</taxon>
        <taxon>Spermatophyta</taxon>
        <taxon>Magnoliopsida</taxon>
        <taxon>Liliopsida</taxon>
        <taxon>Zingiberales</taxon>
        <taxon>Musaceae</taxon>
        <taxon>Ensete</taxon>
    </lineage>
</organism>
<accession>A0A427ATF3</accession>
<dbReference type="EMBL" id="AMZH03001391">
    <property type="protein sequence ID" value="RRT79475.1"/>
    <property type="molecule type" value="Genomic_DNA"/>
</dbReference>
<dbReference type="Proteomes" id="UP000287651">
    <property type="component" value="Unassembled WGS sequence"/>
</dbReference>
<evidence type="ECO:0000313" key="2">
    <source>
        <dbReference type="EMBL" id="RRT79475.1"/>
    </source>
</evidence>
<proteinExistence type="predicted"/>
<comment type="caution">
    <text evidence="2">The sequence shown here is derived from an EMBL/GenBank/DDBJ whole genome shotgun (WGS) entry which is preliminary data.</text>
</comment>